<dbReference type="RefSeq" id="XP_030048706.1">
    <property type="nucleotide sequence ID" value="XM_030192846.1"/>
</dbReference>
<evidence type="ECO:0000313" key="3">
    <source>
        <dbReference type="RefSeq" id="XP_030048706.1"/>
    </source>
</evidence>
<dbReference type="SUPFAM" id="SSF50814">
    <property type="entry name" value="Lipocalins"/>
    <property type="match status" value="1"/>
</dbReference>
<dbReference type="PRINTS" id="PR00178">
    <property type="entry name" value="FATTYACIDBP"/>
</dbReference>
<sequence>MAFDGTWKLDRTENYDKFMEVMGVDGKLAAQDNLMTIKQNGKQFSVHESSVFNASDMVFRLEEIHEYSMLGIKLVGIWRRLGLKLEGNFNRKDNKKLLKTEQEIAGGELIQTYLYEGVEAKKIFKRE</sequence>
<name>A0A6P7X5X7_9AMPH</name>
<gene>
    <name evidence="3" type="primary">LOC115462820</name>
</gene>
<dbReference type="AlphaFoldDB" id="A0A6P7X5X7"/>
<dbReference type="GeneID" id="115462820"/>
<reference evidence="3" key="1">
    <citation type="submission" date="2025-08" db="UniProtKB">
        <authorList>
            <consortium name="RefSeq"/>
        </authorList>
    </citation>
    <scope>IDENTIFICATION</scope>
</reference>
<evidence type="ECO:0000259" key="1">
    <source>
        <dbReference type="PROSITE" id="PS00214"/>
    </source>
</evidence>
<dbReference type="GO" id="GO:0008289">
    <property type="term" value="F:lipid binding"/>
    <property type="evidence" value="ECO:0007669"/>
    <property type="project" value="InterPro"/>
</dbReference>
<proteinExistence type="predicted"/>
<dbReference type="Gene3D" id="2.40.128.20">
    <property type="match status" value="1"/>
</dbReference>
<protein>
    <submittedName>
        <fullName evidence="3">Fatty acid-binding protein, intestinal-like isoform X4</fullName>
    </submittedName>
</protein>
<dbReference type="InterPro" id="IPR000463">
    <property type="entry name" value="Fatty_acid-bd"/>
</dbReference>
<dbReference type="PROSITE" id="PS00214">
    <property type="entry name" value="FABP"/>
    <property type="match status" value="1"/>
</dbReference>
<organism evidence="2 3">
    <name type="scientific">Microcaecilia unicolor</name>
    <dbReference type="NCBI Taxonomy" id="1415580"/>
    <lineage>
        <taxon>Eukaryota</taxon>
        <taxon>Metazoa</taxon>
        <taxon>Chordata</taxon>
        <taxon>Craniata</taxon>
        <taxon>Vertebrata</taxon>
        <taxon>Euteleostomi</taxon>
        <taxon>Amphibia</taxon>
        <taxon>Gymnophiona</taxon>
        <taxon>Siphonopidae</taxon>
        <taxon>Microcaecilia</taxon>
    </lineage>
</organism>
<evidence type="ECO:0000313" key="2">
    <source>
        <dbReference type="Proteomes" id="UP000515156"/>
    </source>
</evidence>
<feature type="domain" description="Cytosolic fatty-acid binding proteins" evidence="1">
    <location>
        <begin position="5"/>
        <end position="22"/>
    </location>
</feature>
<keyword evidence="2" id="KW-1185">Reference proteome</keyword>
<accession>A0A6P7X5X7</accession>
<dbReference type="Proteomes" id="UP000515156">
    <property type="component" value="Chromosome 2"/>
</dbReference>
<dbReference type="InterPro" id="IPR012674">
    <property type="entry name" value="Calycin"/>
</dbReference>